<dbReference type="Proteomes" id="UP000051783">
    <property type="component" value="Unassembled WGS sequence"/>
</dbReference>
<dbReference type="EMBL" id="JQCL01000080">
    <property type="protein sequence ID" value="KRO08540.1"/>
    <property type="molecule type" value="Genomic_DNA"/>
</dbReference>
<feature type="transmembrane region" description="Helical" evidence="1">
    <location>
        <begin position="193"/>
        <end position="210"/>
    </location>
</feature>
<feature type="transmembrane region" description="Helical" evidence="1">
    <location>
        <begin position="253"/>
        <end position="276"/>
    </location>
</feature>
<feature type="transmembrane region" description="Helical" evidence="1">
    <location>
        <begin position="217"/>
        <end position="233"/>
    </location>
</feature>
<evidence type="ECO:0000313" key="2">
    <source>
        <dbReference type="EMBL" id="KRO08540.1"/>
    </source>
</evidence>
<dbReference type="RefSeq" id="WP_057707130.1">
    <property type="nucleotide sequence ID" value="NZ_JQCL01000080.1"/>
</dbReference>
<feature type="transmembrane region" description="Helical" evidence="1">
    <location>
        <begin position="323"/>
        <end position="342"/>
    </location>
</feature>
<keyword evidence="1" id="KW-0812">Transmembrane</keyword>
<evidence type="ECO:0000313" key="3">
    <source>
        <dbReference type="Proteomes" id="UP000051783"/>
    </source>
</evidence>
<protein>
    <submittedName>
        <fullName evidence="2">Abc transporter, permease protein</fullName>
    </submittedName>
</protein>
<comment type="caution">
    <text evidence="2">The sequence shown here is derived from an EMBL/GenBank/DDBJ whole genome shotgun (WGS) entry which is preliminary data.</text>
</comment>
<dbReference type="AlphaFoldDB" id="A0A0R2M7X3"/>
<dbReference type="OrthoDB" id="2271305at2"/>
<reference evidence="2 3" key="1">
    <citation type="journal article" date="2015" name="Genome Announc.">
        <title>Expanding the biotechnology potential of lactobacilli through comparative genomics of 213 strains and associated genera.</title>
        <authorList>
            <person name="Sun Z."/>
            <person name="Harris H.M."/>
            <person name="McCann A."/>
            <person name="Guo C."/>
            <person name="Argimon S."/>
            <person name="Zhang W."/>
            <person name="Yang X."/>
            <person name="Jeffery I.B."/>
            <person name="Cooney J.C."/>
            <person name="Kagawa T.F."/>
            <person name="Liu W."/>
            <person name="Song Y."/>
            <person name="Salvetti E."/>
            <person name="Wrobel A."/>
            <person name="Rasinkangas P."/>
            <person name="Parkhill J."/>
            <person name="Rea M.C."/>
            <person name="O'Sullivan O."/>
            <person name="Ritari J."/>
            <person name="Douillard F.P."/>
            <person name="Paul Ross R."/>
            <person name="Yang R."/>
            <person name="Briner A.E."/>
            <person name="Felis G.E."/>
            <person name="de Vos W.M."/>
            <person name="Barrangou R."/>
            <person name="Klaenhammer T.R."/>
            <person name="Caufield P.W."/>
            <person name="Cui Y."/>
            <person name="Zhang H."/>
            <person name="O'Toole P.W."/>
        </authorList>
    </citation>
    <scope>NUCLEOTIDE SEQUENCE [LARGE SCALE GENOMIC DNA]</scope>
    <source>
        <strain evidence="2 3">LMG 26013</strain>
    </source>
</reference>
<organism evidence="2 3">
    <name type="scientific">Lactiplantibacillus xiangfangensis</name>
    <dbReference type="NCBI Taxonomy" id="942150"/>
    <lineage>
        <taxon>Bacteria</taxon>
        <taxon>Bacillati</taxon>
        <taxon>Bacillota</taxon>
        <taxon>Bacilli</taxon>
        <taxon>Lactobacillales</taxon>
        <taxon>Lactobacillaceae</taxon>
        <taxon>Lactiplantibacillus</taxon>
    </lineage>
</organism>
<proteinExistence type="predicted"/>
<evidence type="ECO:0000256" key="1">
    <source>
        <dbReference type="SAM" id="Phobius"/>
    </source>
</evidence>
<keyword evidence="3" id="KW-1185">Reference proteome</keyword>
<name>A0A0R2M7X3_9LACO</name>
<accession>A0A0R2M7X3</accession>
<feature type="transmembrane region" description="Helical" evidence="1">
    <location>
        <begin position="150"/>
        <end position="173"/>
    </location>
</feature>
<keyword evidence="1" id="KW-0472">Membrane</keyword>
<feature type="transmembrane region" description="Helical" evidence="1">
    <location>
        <begin position="109"/>
        <end position="126"/>
    </location>
</feature>
<keyword evidence="1" id="KW-1133">Transmembrane helix</keyword>
<feature type="transmembrane region" description="Helical" evidence="1">
    <location>
        <begin position="296"/>
        <end position="317"/>
    </location>
</feature>
<dbReference type="STRING" id="942150.IV64_GL000630"/>
<dbReference type="PATRIC" id="fig|942150.3.peg.644"/>
<gene>
    <name evidence="2" type="ORF">IV64_GL000630</name>
</gene>
<sequence length="358" mass="41374">MAHKTLRRLVWRQHWSILLLILIGLVGSAAVQSLYGGQAWHTQSNPRLIDSQVQYRRKHHDYVDPVGKRYSSKQAFLKDYQERQLQVYRQQPTKKTKTIRGNFGTQINQYYFVIGILAGTVMIWYARRRYLNEFLQTLGYRRSEIYRQQWLQYGLTVVSGVVMGSLVNLAILRSQIPAAYFTYFKWQAWLQDLMGDAVVALCVFAIASLATVVINNVIVAGALTLSLYLYWWMPQSVWENATTAIAANYLSRHWGLGCVLAVLIIGITWGLAQWLVSGYSAEQRSQFVVHRSLRLILLLIMSVPLGVILSRIFRGFILSNTSWPSLILGWILGLVVLSVWIYRPKWSRRLWELMGQLR</sequence>